<dbReference type="InterPro" id="IPR002467">
    <property type="entry name" value="Pept_M24A_MAP1"/>
</dbReference>
<evidence type="ECO:0000259" key="8">
    <source>
        <dbReference type="Pfam" id="PF00557"/>
    </source>
</evidence>
<reference evidence="9 10" key="1">
    <citation type="journal article" date="2019" name="ISME J.">
        <title>Insights into ecological role of a new deltaproteobacterial order Candidatus Acidulodesulfobacterales by metagenomics and metatranscriptomics.</title>
        <authorList>
            <person name="Tan S."/>
            <person name="Liu J."/>
            <person name="Fang Y."/>
            <person name="Hedlund B.P."/>
            <person name="Lian Z.H."/>
            <person name="Huang L.Y."/>
            <person name="Li J.T."/>
            <person name="Huang L.N."/>
            <person name="Li W.J."/>
            <person name="Jiang H.C."/>
            <person name="Dong H.L."/>
            <person name="Shu W.S."/>
        </authorList>
    </citation>
    <scope>NUCLEOTIDE SEQUENCE [LARGE SCALE GENOMIC DNA]</scope>
    <source>
        <strain evidence="9">AP2</strain>
    </source>
</reference>
<feature type="binding site" evidence="6">
    <location>
        <position position="176"/>
    </location>
    <ligand>
        <name>substrate</name>
    </ligand>
</feature>
<dbReference type="PROSITE" id="PS00680">
    <property type="entry name" value="MAP_1"/>
    <property type="match status" value="1"/>
</dbReference>
<dbReference type="EMBL" id="SGBC01000001">
    <property type="protein sequence ID" value="RZD17023.1"/>
    <property type="molecule type" value="Genomic_DNA"/>
</dbReference>
<dbReference type="PANTHER" id="PTHR43330">
    <property type="entry name" value="METHIONINE AMINOPEPTIDASE"/>
    <property type="match status" value="1"/>
</dbReference>
<feature type="domain" description="Peptidase M24" evidence="8">
    <location>
        <begin position="11"/>
        <end position="240"/>
    </location>
</feature>
<organism evidence="9 10">
    <name type="scientific">Acididesulfobacter guangdongensis</name>
    <dbReference type="NCBI Taxonomy" id="2597225"/>
    <lineage>
        <taxon>Bacteria</taxon>
        <taxon>Deltaproteobacteria</taxon>
        <taxon>Candidatus Acidulodesulfobacterales</taxon>
        <taxon>Candidatus Acididesulfobacter</taxon>
    </lineage>
</organism>
<evidence type="ECO:0000256" key="6">
    <source>
        <dbReference type="HAMAP-Rule" id="MF_01974"/>
    </source>
</evidence>
<gene>
    <name evidence="6 9" type="primary">map</name>
    <name evidence="9" type="ORF">EVJ46_01940</name>
</gene>
<evidence type="ECO:0000256" key="2">
    <source>
        <dbReference type="ARBA" id="ARBA00022438"/>
    </source>
</evidence>
<proteinExistence type="inferred from homology"/>
<evidence type="ECO:0000256" key="3">
    <source>
        <dbReference type="ARBA" id="ARBA00022670"/>
    </source>
</evidence>
<dbReference type="HAMAP" id="MF_01974">
    <property type="entry name" value="MetAP_1"/>
    <property type="match status" value="1"/>
</dbReference>
<dbReference type="GO" id="GO:0046872">
    <property type="term" value="F:metal ion binding"/>
    <property type="evidence" value="ECO:0007669"/>
    <property type="project" value="UniProtKB-UniRule"/>
</dbReference>
<comment type="catalytic activity">
    <reaction evidence="6 7">
        <text>Release of N-terminal amino acids, preferentially methionine, from peptides and arylamides.</text>
        <dbReference type="EC" id="3.4.11.18"/>
    </reaction>
</comment>
<evidence type="ECO:0000313" key="9">
    <source>
        <dbReference type="EMBL" id="RZD17023.1"/>
    </source>
</evidence>
<feature type="binding site" evidence="6">
    <location>
        <position position="233"/>
    </location>
    <ligand>
        <name>a divalent metal cation</name>
        <dbReference type="ChEBI" id="CHEBI:60240"/>
        <label>1</label>
    </ligand>
</feature>
<evidence type="ECO:0000256" key="7">
    <source>
        <dbReference type="RuleBase" id="RU003653"/>
    </source>
</evidence>
<dbReference type="EC" id="3.4.11.18" evidence="6 7"/>
<comment type="cofactor">
    <cofactor evidence="6">
        <name>Co(2+)</name>
        <dbReference type="ChEBI" id="CHEBI:48828"/>
    </cofactor>
    <cofactor evidence="6">
        <name>Zn(2+)</name>
        <dbReference type="ChEBI" id="CHEBI:29105"/>
    </cofactor>
    <cofactor evidence="6">
        <name>Mn(2+)</name>
        <dbReference type="ChEBI" id="CHEBI:29035"/>
    </cofactor>
    <cofactor evidence="6">
        <name>Fe(2+)</name>
        <dbReference type="ChEBI" id="CHEBI:29033"/>
    </cofactor>
    <text evidence="6">Binds 2 divalent metal cations per subunit. Has a high-affinity and a low affinity metal-binding site. The true nature of the physiological cofactor is under debate. The enzyme is active with cobalt, zinc, manganese or divalent iron ions. Most likely, methionine aminopeptidases function as mononuclear Fe(2+)-metalloproteases under physiological conditions, and the catalytically relevant metal-binding site has been assigned to the histidine-containing high-affinity site.</text>
</comment>
<comment type="similarity">
    <text evidence="6">Belongs to the peptidase M24A family. Methionine aminopeptidase type 1 subfamily.</text>
</comment>
<dbReference type="Proteomes" id="UP000316562">
    <property type="component" value="Unassembled WGS sequence"/>
</dbReference>
<dbReference type="Gene3D" id="3.90.230.10">
    <property type="entry name" value="Creatinase/methionine aminopeptidase superfamily"/>
    <property type="match status" value="1"/>
</dbReference>
<feature type="binding site" evidence="6">
    <location>
        <position position="202"/>
    </location>
    <ligand>
        <name>a divalent metal cation</name>
        <dbReference type="ChEBI" id="CHEBI:60240"/>
        <label>2</label>
        <note>catalytic</note>
    </ligand>
</feature>
<dbReference type="SUPFAM" id="SSF55920">
    <property type="entry name" value="Creatinase/aminopeptidase"/>
    <property type="match status" value="1"/>
</dbReference>
<dbReference type="CDD" id="cd01086">
    <property type="entry name" value="MetAP1"/>
    <property type="match status" value="1"/>
</dbReference>
<dbReference type="GO" id="GO:0005829">
    <property type="term" value="C:cytosol"/>
    <property type="evidence" value="ECO:0007669"/>
    <property type="project" value="TreeGrafter"/>
</dbReference>
<dbReference type="InterPro" id="IPR001714">
    <property type="entry name" value="Pept_M24_MAP"/>
</dbReference>
<dbReference type="AlphaFoldDB" id="A0A519BIB7"/>
<feature type="binding site" evidence="6">
    <location>
        <position position="106"/>
    </location>
    <ligand>
        <name>a divalent metal cation</name>
        <dbReference type="ChEBI" id="CHEBI:60240"/>
        <label>2</label>
        <note>catalytic</note>
    </ligand>
</feature>
<evidence type="ECO:0000256" key="4">
    <source>
        <dbReference type="ARBA" id="ARBA00022723"/>
    </source>
</evidence>
<feature type="binding site" evidence="6">
    <location>
        <position position="233"/>
    </location>
    <ligand>
        <name>a divalent metal cation</name>
        <dbReference type="ChEBI" id="CHEBI:60240"/>
        <label>2</label>
        <note>catalytic</note>
    </ligand>
</feature>
<keyword evidence="2 6" id="KW-0031">Aminopeptidase</keyword>
<feature type="binding site" evidence="6">
    <location>
        <position position="95"/>
    </location>
    <ligand>
        <name>a divalent metal cation</name>
        <dbReference type="ChEBI" id="CHEBI:60240"/>
        <label>1</label>
    </ligand>
</feature>
<dbReference type="InterPro" id="IPR036005">
    <property type="entry name" value="Creatinase/aminopeptidase-like"/>
</dbReference>
<dbReference type="GO" id="GO:0070006">
    <property type="term" value="F:metalloaminopeptidase activity"/>
    <property type="evidence" value="ECO:0007669"/>
    <property type="project" value="UniProtKB-UniRule"/>
</dbReference>
<keyword evidence="3 6" id="KW-0645">Protease</keyword>
<evidence type="ECO:0000256" key="5">
    <source>
        <dbReference type="ARBA" id="ARBA00022801"/>
    </source>
</evidence>
<dbReference type="NCBIfam" id="TIGR00500">
    <property type="entry name" value="met_pdase_I"/>
    <property type="match status" value="1"/>
</dbReference>
<accession>A0A519BIB7</accession>
<evidence type="ECO:0000256" key="1">
    <source>
        <dbReference type="ARBA" id="ARBA00002521"/>
    </source>
</evidence>
<comment type="subunit">
    <text evidence="6">Monomer.</text>
</comment>
<feature type="binding site" evidence="6">
    <location>
        <position position="106"/>
    </location>
    <ligand>
        <name>a divalent metal cation</name>
        <dbReference type="ChEBI" id="CHEBI:60240"/>
        <label>1</label>
    </ligand>
</feature>
<comment type="function">
    <text evidence="1 6">Removes the N-terminal methionine from nascent proteins. The N-terminal methionine is often cleaved when the second residue in the primary sequence is small and uncharged (Met-Ala-, Cys, Gly, Pro, Ser, Thr, or Val). Requires deformylation of the N(alpha)-formylated initiator methionine before it can be hydrolyzed.</text>
</comment>
<feature type="binding site" evidence="6">
    <location>
        <position position="169"/>
    </location>
    <ligand>
        <name>a divalent metal cation</name>
        <dbReference type="ChEBI" id="CHEBI:60240"/>
        <label>2</label>
        <note>catalytic</note>
    </ligand>
</feature>
<sequence>MISLKSKADIEGIRKSGAIVNQVLNSLAEITKPGLATKNYDIKAEDLVHNYYNAKCAFKGYSGFPHSVCVSINEEVVHGFPSDRKLHEGDIVSLDFGVVYNGYYADSAITVPVGSISSEAEDLIETTRNSLYEGINQAKIGNDLSKISGSIENYVLSKNFSVVRDFVGHGVGFKLHEDPQVPNYIIKNYNVILEEGLVIAIEPMVNEKNYKVKTKKNHWTVVTIDGGLSAHFEHTVAITQNGPEILT</sequence>
<dbReference type="InterPro" id="IPR000994">
    <property type="entry name" value="Pept_M24"/>
</dbReference>
<dbReference type="PANTHER" id="PTHR43330:SF27">
    <property type="entry name" value="METHIONINE AMINOPEPTIDASE"/>
    <property type="match status" value="1"/>
</dbReference>
<keyword evidence="4 6" id="KW-0479">Metal-binding</keyword>
<dbReference type="GO" id="GO:0006508">
    <property type="term" value="P:proteolysis"/>
    <property type="evidence" value="ECO:0007669"/>
    <property type="project" value="UniProtKB-KW"/>
</dbReference>
<dbReference type="GO" id="GO:0004239">
    <property type="term" value="F:initiator methionyl aminopeptidase activity"/>
    <property type="evidence" value="ECO:0007669"/>
    <property type="project" value="UniProtKB-UniRule"/>
</dbReference>
<feature type="binding site" evidence="6">
    <location>
        <position position="78"/>
    </location>
    <ligand>
        <name>substrate</name>
    </ligand>
</feature>
<protein>
    <recommendedName>
        <fullName evidence="6 7">Methionine aminopeptidase</fullName>
        <shortName evidence="6">MAP</shortName>
        <shortName evidence="6">MetAP</shortName>
        <ecNumber evidence="6 7">3.4.11.18</ecNumber>
    </recommendedName>
    <alternativeName>
        <fullName evidence="6">Peptidase M</fullName>
    </alternativeName>
</protein>
<comment type="caution">
    <text evidence="9">The sequence shown here is derived from an EMBL/GenBank/DDBJ whole genome shotgun (WGS) entry which is preliminary data.</text>
</comment>
<dbReference type="PRINTS" id="PR00599">
    <property type="entry name" value="MAPEPTIDASE"/>
</dbReference>
<dbReference type="Pfam" id="PF00557">
    <property type="entry name" value="Peptidase_M24"/>
    <property type="match status" value="1"/>
</dbReference>
<name>A0A519BIB7_ACIG2</name>
<keyword evidence="5 6" id="KW-0378">Hydrolase</keyword>
<evidence type="ECO:0000313" key="10">
    <source>
        <dbReference type="Proteomes" id="UP000316562"/>
    </source>
</evidence>